<feature type="compositionally biased region" description="Polar residues" evidence="13">
    <location>
        <begin position="1113"/>
        <end position="1124"/>
    </location>
</feature>
<dbReference type="Pfam" id="PF00069">
    <property type="entry name" value="Pkinase"/>
    <property type="match status" value="1"/>
</dbReference>
<dbReference type="GO" id="GO:0004672">
    <property type="term" value="F:protein kinase activity"/>
    <property type="evidence" value="ECO:0007669"/>
    <property type="project" value="InterPro"/>
</dbReference>
<dbReference type="PRINTS" id="PR00380">
    <property type="entry name" value="KINESINHEAVY"/>
</dbReference>
<keyword evidence="7 11" id="KW-0067">ATP-binding</keyword>
<keyword evidence="5" id="KW-0493">Microtubule</keyword>
<dbReference type="GeneID" id="39590344"/>
<dbReference type="SUPFAM" id="SSF52540">
    <property type="entry name" value="P-loop containing nucleoside triphosphate hydrolases"/>
    <property type="match status" value="1"/>
</dbReference>
<feature type="region of interest" description="Disordered" evidence="13">
    <location>
        <begin position="1111"/>
        <end position="1136"/>
    </location>
</feature>
<dbReference type="Gene3D" id="3.40.850.10">
    <property type="entry name" value="Kinesin motor domain"/>
    <property type="match status" value="1"/>
</dbReference>
<feature type="domain" description="Kinesin motor" evidence="16">
    <location>
        <begin position="6"/>
        <end position="358"/>
    </location>
</feature>
<feature type="compositionally biased region" description="Polar residues" evidence="13">
    <location>
        <begin position="1852"/>
        <end position="1862"/>
    </location>
</feature>
<evidence type="ECO:0000256" key="8">
    <source>
        <dbReference type="ARBA" id="ARBA00023054"/>
    </source>
</evidence>
<evidence type="ECO:0000259" key="15">
    <source>
        <dbReference type="PROSITE" id="PS50011"/>
    </source>
</evidence>
<evidence type="ECO:0000256" key="13">
    <source>
        <dbReference type="SAM" id="MobiDB-lite"/>
    </source>
</evidence>
<dbReference type="SUPFAM" id="SSF49879">
    <property type="entry name" value="SMAD/FHA domain"/>
    <property type="match status" value="1"/>
</dbReference>
<feature type="binding site" evidence="11">
    <location>
        <begin position="105"/>
        <end position="112"/>
    </location>
    <ligand>
        <name>ATP</name>
        <dbReference type="ChEBI" id="CHEBI:30616"/>
    </ligand>
</feature>
<dbReference type="SMART" id="SM00240">
    <property type="entry name" value="FHA"/>
    <property type="match status" value="1"/>
</dbReference>
<accession>A0A427XZH0</accession>
<name>A0A427XZH0_9TREE</name>
<dbReference type="InterPro" id="IPR032405">
    <property type="entry name" value="Kinesin_assoc"/>
</dbReference>
<dbReference type="InterPro" id="IPR008984">
    <property type="entry name" value="SMAD_FHA_dom_sf"/>
</dbReference>
<dbReference type="Pfam" id="PF00498">
    <property type="entry name" value="FHA"/>
    <property type="match status" value="1"/>
</dbReference>
<evidence type="ECO:0000256" key="9">
    <source>
        <dbReference type="ARBA" id="ARBA00023175"/>
    </source>
</evidence>
<proteinExistence type="inferred from homology"/>
<evidence type="ECO:0000256" key="7">
    <source>
        <dbReference type="ARBA" id="ARBA00022840"/>
    </source>
</evidence>
<dbReference type="InterPro" id="IPR001849">
    <property type="entry name" value="PH_domain"/>
</dbReference>
<dbReference type="FunFam" id="3.40.850.10:FF:000047">
    <property type="entry name" value="Kinesin family protein"/>
    <property type="match status" value="1"/>
</dbReference>
<evidence type="ECO:0000256" key="3">
    <source>
        <dbReference type="ARBA" id="ARBA00022448"/>
    </source>
</evidence>
<feature type="binding site" evidence="12">
    <location>
        <position position="2133"/>
    </location>
    <ligand>
        <name>ATP</name>
        <dbReference type="ChEBI" id="CHEBI:30616"/>
    </ligand>
</feature>
<keyword evidence="4" id="KW-0963">Cytoplasm</keyword>
<dbReference type="PROSITE" id="PS00107">
    <property type="entry name" value="PROTEIN_KINASE_ATP"/>
    <property type="match status" value="1"/>
</dbReference>
<dbReference type="Pfam" id="PF12473">
    <property type="entry name" value="DUF3694"/>
    <property type="match status" value="1"/>
</dbReference>
<dbReference type="GO" id="GO:0008574">
    <property type="term" value="F:plus-end-directed microtubule motor activity"/>
    <property type="evidence" value="ECO:0007669"/>
    <property type="project" value="UniProtKB-ARBA"/>
</dbReference>
<dbReference type="InterPro" id="IPR036961">
    <property type="entry name" value="Kinesin_motor_dom_sf"/>
</dbReference>
<dbReference type="PROSITE" id="PS50067">
    <property type="entry name" value="KINESIN_MOTOR_2"/>
    <property type="match status" value="1"/>
</dbReference>
<dbReference type="InterPro" id="IPR022164">
    <property type="entry name" value="Kinesin-like"/>
</dbReference>
<feature type="compositionally biased region" description="Basic and acidic residues" evidence="13">
    <location>
        <begin position="1631"/>
        <end position="1656"/>
    </location>
</feature>
<dbReference type="CDD" id="cd01365">
    <property type="entry name" value="KISc_KIF1A_KIF1B"/>
    <property type="match status" value="1"/>
</dbReference>
<reference evidence="17 18" key="1">
    <citation type="submission" date="2018-11" db="EMBL/GenBank/DDBJ databases">
        <title>Genome sequence of Apiotrichum porosum DSM 27194.</title>
        <authorList>
            <person name="Aliyu H."/>
            <person name="Gorte O."/>
            <person name="Ochsenreither K."/>
        </authorList>
    </citation>
    <scope>NUCLEOTIDE SEQUENCE [LARGE SCALE GENOMIC DNA]</scope>
    <source>
        <strain evidence="17 18">DSM 27194</strain>
    </source>
</reference>
<feature type="compositionally biased region" description="Polar residues" evidence="13">
    <location>
        <begin position="1939"/>
        <end position="1954"/>
    </location>
</feature>
<dbReference type="OrthoDB" id="3176171at2759"/>
<dbReference type="SUPFAM" id="SSF50729">
    <property type="entry name" value="PH domain-like"/>
    <property type="match status" value="1"/>
</dbReference>
<evidence type="ECO:0000256" key="5">
    <source>
        <dbReference type="ARBA" id="ARBA00022701"/>
    </source>
</evidence>
<dbReference type="InterPro" id="IPR019821">
    <property type="entry name" value="Kinesin_motor_CS"/>
</dbReference>
<organism evidence="17 18">
    <name type="scientific">Apiotrichum porosum</name>
    <dbReference type="NCBI Taxonomy" id="105984"/>
    <lineage>
        <taxon>Eukaryota</taxon>
        <taxon>Fungi</taxon>
        <taxon>Dikarya</taxon>
        <taxon>Basidiomycota</taxon>
        <taxon>Agaricomycotina</taxon>
        <taxon>Tremellomycetes</taxon>
        <taxon>Trichosporonales</taxon>
        <taxon>Trichosporonaceae</taxon>
        <taxon>Apiotrichum</taxon>
    </lineage>
</organism>
<dbReference type="InterPro" id="IPR008271">
    <property type="entry name" value="Ser/Thr_kinase_AS"/>
</dbReference>
<feature type="region of interest" description="Disordered" evidence="13">
    <location>
        <begin position="1843"/>
        <end position="1889"/>
    </location>
</feature>
<dbReference type="CDD" id="cd22705">
    <property type="entry name" value="FHA_KIF1"/>
    <property type="match status" value="1"/>
</dbReference>
<dbReference type="InterPro" id="IPR011009">
    <property type="entry name" value="Kinase-like_dom_sf"/>
</dbReference>
<dbReference type="GO" id="GO:0008017">
    <property type="term" value="F:microtubule binding"/>
    <property type="evidence" value="ECO:0007669"/>
    <property type="project" value="InterPro"/>
</dbReference>
<dbReference type="Gene3D" id="1.10.510.10">
    <property type="entry name" value="Transferase(Phosphotransferase) domain 1"/>
    <property type="match status" value="1"/>
</dbReference>
<feature type="region of interest" description="Disordered" evidence="13">
    <location>
        <begin position="1922"/>
        <end position="1972"/>
    </location>
</feature>
<dbReference type="SUPFAM" id="SSF56112">
    <property type="entry name" value="Protein kinase-like (PK-like)"/>
    <property type="match status" value="1"/>
</dbReference>
<dbReference type="InterPro" id="IPR011993">
    <property type="entry name" value="PH-like_dom_sf"/>
</dbReference>
<feature type="region of interest" description="Disordered" evidence="13">
    <location>
        <begin position="1617"/>
        <end position="1813"/>
    </location>
</feature>
<dbReference type="Pfam" id="PF16183">
    <property type="entry name" value="Kinesin_assoc"/>
    <property type="match status" value="1"/>
</dbReference>
<protein>
    <submittedName>
        <fullName evidence="17">Kinesin-like protein Klp8</fullName>
    </submittedName>
</protein>
<evidence type="ECO:0000256" key="1">
    <source>
        <dbReference type="ARBA" id="ARBA00004245"/>
    </source>
</evidence>
<dbReference type="InterPro" id="IPR027417">
    <property type="entry name" value="P-loop_NTPase"/>
</dbReference>
<evidence type="ECO:0000259" key="14">
    <source>
        <dbReference type="PROSITE" id="PS50003"/>
    </source>
</evidence>
<evidence type="ECO:0000259" key="16">
    <source>
        <dbReference type="PROSITE" id="PS50067"/>
    </source>
</evidence>
<feature type="compositionally biased region" description="Polar residues" evidence="13">
    <location>
        <begin position="605"/>
        <end position="615"/>
    </location>
</feature>
<dbReference type="GO" id="GO:0005524">
    <property type="term" value="F:ATP binding"/>
    <property type="evidence" value="ECO:0007669"/>
    <property type="project" value="UniProtKB-UniRule"/>
</dbReference>
<dbReference type="GO" id="GO:0005546">
    <property type="term" value="F:phosphatidylinositol-4,5-bisphosphate binding"/>
    <property type="evidence" value="ECO:0007669"/>
    <property type="project" value="UniProtKB-ARBA"/>
</dbReference>
<dbReference type="PROSITE" id="PS00411">
    <property type="entry name" value="KINESIN_MOTOR_1"/>
    <property type="match status" value="1"/>
</dbReference>
<dbReference type="EMBL" id="RSCE01000003">
    <property type="protein sequence ID" value="RSH84286.1"/>
    <property type="molecule type" value="Genomic_DNA"/>
</dbReference>
<feature type="domain" description="Protein kinase" evidence="15">
    <location>
        <begin position="2104"/>
        <end position="2424"/>
    </location>
</feature>
<keyword evidence="9 11" id="KW-0505">Motor protein</keyword>
<keyword evidence="3" id="KW-0813">Transport</keyword>
<evidence type="ECO:0000256" key="4">
    <source>
        <dbReference type="ARBA" id="ARBA00022490"/>
    </source>
</evidence>
<feature type="domain" description="PH" evidence="14">
    <location>
        <begin position="1465"/>
        <end position="1564"/>
    </location>
</feature>
<keyword evidence="18" id="KW-1185">Reference proteome</keyword>
<evidence type="ECO:0000313" key="17">
    <source>
        <dbReference type="EMBL" id="RSH84286.1"/>
    </source>
</evidence>
<dbReference type="InterPro" id="IPR000719">
    <property type="entry name" value="Prot_kinase_dom"/>
</dbReference>
<evidence type="ECO:0000313" key="18">
    <source>
        <dbReference type="Proteomes" id="UP000279236"/>
    </source>
</evidence>
<keyword evidence="8" id="KW-0175">Coiled coil</keyword>
<dbReference type="Gene3D" id="6.10.250.2520">
    <property type="match status" value="1"/>
</dbReference>
<dbReference type="GO" id="GO:0047496">
    <property type="term" value="P:vesicle transport along microtubule"/>
    <property type="evidence" value="ECO:0007669"/>
    <property type="project" value="UniProtKB-ARBA"/>
</dbReference>
<dbReference type="STRING" id="105984.A0A427XZH0"/>
<dbReference type="GO" id="GO:0005874">
    <property type="term" value="C:microtubule"/>
    <property type="evidence" value="ECO:0007669"/>
    <property type="project" value="UniProtKB-KW"/>
</dbReference>
<dbReference type="Gene3D" id="3.30.200.20">
    <property type="entry name" value="Phosphorylase Kinase, domain 1"/>
    <property type="match status" value="1"/>
</dbReference>
<dbReference type="Proteomes" id="UP000279236">
    <property type="component" value="Unassembled WGS sequence"/>
</dbReference>
<sequence>MSGGGNIKVVVRCRPLNSRELKRGAKGLIRMEGSQTILQPPEVSGGSSRATEKKPQVFSFDKSYWSAGERTDSDYASQHTLYEDLGVDLLDHSFEGFNTCIFAYGQTGSGKSYSMMGYGADKGIIPLTTGELFRRVEERSANDPNLSYQVEVSYIEIYNEKVRDLLNPKNKGNLKVREHPSLGPYVEDLSKLVVENYSQMITLMDEGNKARTVASTNMNETSSRSHSVFTLILTQKRLDPTSKMTGEKVSKISLVDLAGSERQTSTGATGTRLKEGANINRSLTTLGKVIAALATASENKGKKGSKGEFVPYRDSVLTWLLKESLGGNSKTAMIAAISPADYDETLSTLRYADAAKRIKTHAVVNEDPNAKLIRELKEELEMLRSRVSAGSGATEEAVFDPTIPPEKQIVTYRTKTGEIKTVTKLELQDQLQASEKLMESLNLTWEEKMTETQKIHVEREKALEELGISIDKDMVGVHAPQRMPSLVNLNEDPLMSECLIYQLKPGTTMVGSVDGGKAHIRLSGEHILEEHCIVTNTDGEVTLECKTDARTFVNGKRVTPNSPVKLSHGFRVILGDFHVFRFNDPAGVRAHRTRMSGMWGPNGIQPETPSRSDSPAPNAELMDWTAARREVADISALGNEDLDKLFDDIVKVRTLRRRPESRLDMATEVESRLFAHSVAGESDAMANPWEGQGNNSMLGPIDDADSSSGTPTEGPDTAESYSRNGGGVTISSPRVPDDAALEQQALTKQLQTLALEVKRIRTQAAVARARGLPMPDFTEWTPRELVLARQVADRWKLLRNFAMAEELLMNAGDVREANIIAKQMGRKMSYNFVIADGHMVSPKSALEDLGSIIEFDDVSDSTEAAAGPRVMVKVVDHESTSVYTWNLHRFQQQLAKMRQVLVVKDKPNYSVHLSVHTPFADNPAPSYSCIGAARVPLRLLSHQISHTVTIPIFCAYTMEAIGSCRVDFKCTPVSGSGVATPDSMATANGTVLRAPPFGQKFVFTVTVDNVRGLGSDDFAEVHAQTRLSSLVGPSIASEDTFASAAVKLDKVSVSHLSLRRSLSVLVTSDMVSHLATGYATVEFFARVRDAYLERLERFDITKEKDRAAELKQLEQQSQTNSGTATPDRPQMRRAETEVVKTQHHDLLASVEVLEMGADGEYDAAEVEDDIVQLHLGVQRQLRVTLAHSSGRTLEWTRIVHGSVGSVRMLPKDGGLPITVDSKDVTLQLSSTVQYNSDGTAQLMARGTWDSAAHHCAQLDKRTRSEETIIVKMTFMVEIEGVDEPAILPLDMRVRIIGRDVRRSSLRAFWRARPVHNVVAIYTVDLTPPMARTARELWRLDTAKKPVPGENLLGGWRPRSMALVREYATLVRTRRAIADVQTTKVVLDAIAADDIKETSSDDEAARNKLLGRCLGMWQREINTRIEFDVEKESEAEKELQQRLRRLVPDLEPRLVPTVRQVTPNDSIIKRGTLALLKDSSENMWDEVQAVLRPPYLHLHPDQNKRETQVINLSNATVTASPDVQMLLGRRFAFTVYTPTNSYIIQAGTQRELDDDHLPSVHRVQQPAATSAQAHSVRRDPLYRDLREERSPRQHEYAAAAAAATVGRRFDYAYLAASSGERDRDPLPPSTSLDRDRDRDIDVYREPRGDEHHLRDFVHGPPPLRRLSAPSVSLPPPHNNSAGPLPPLPSPSALARHPHRSYLPPPSLAPRSHAPPPAISIPTLSASAARYADQPQTAPLQHSSFARLQPPPPRSAGLRPASPAFPPSFARQNSHLAPPYGGSATSSASSSIGLDERALRSPHPPLTAIYPQSHQWPPPLASLLDHRDLRDPLLREAVVDDFSRPYRSSPLADAQNSLSSSSYYHPTRPEYPDYSQPPSHPKHPASPSFISAPPLLHIQQQHQQQPRDSPLRIPPPLKFNYSASPPQLADNMPPRKKAAGSTATITSTPATVSSTRSSRRIAGSGGAPTSKGNGWTTEYTYDSVGQPKEVVVVHDSASPIPKKRTRAAVAAAAAAADKWTNGLVNGAAAKKRKVEEEEALAKKAKKPASTQAQAVPALPVAQPAAAAAAAAAATTSAAPGQPAVPAWDDPEGHYIVKPDDVIAGRYKIVRLLGQGTFGKVVEARHIESRKKVAIKVIRAVQKYRDASKIEIRVLETLKKNDATNAYKCIHLTEYFDYRNHPCLVSELYGMSVFDFLKLNHFQPFPEKHIQDFAKSLLSSVQFLHSLKLVHTDLKPENILLVHNESRLQGPRRANARSKSILRNTDIRLIDFGSATFENEYHSSVVSTRHYRAPEIILGLPWSYPCDMFSIGCILVEFFTGDALFQTHDNLEHLAMMEVVMGKMPARMVERGRLKKPEFFKGHKIDFPNPSVSKSSRKFVKGLKSLRDIIPSTNNTNALFLDLIVRLLDFDPELRIDVNKALDHPYLRANIPEPP</sequence>
<comment type="similarity">
    <text evidence="2">Belongs to the protein kinase superfamily. CAMK Ser/Thr protein kinase family. CHEK2 subfamily.</text>
</comment>
<dbReference type="Gene3D" id="2.30.29.30">
    <property type="entry name" value="Pleckstrin-homology domain (PH domain)/Phosphotyrosine-binding domain (PTB)"/>
    <property type="match status" value="1"/>
</dbReference>
<dbReference type="Gene3D" id="2.60.200.20">
    <property type="match status" value="1"/>
</dbReference>
<dbReference type="PROSITE" id="PS50011">
    <property type="entry name" value="PROTEIN_KINASE_DOM"/>
    <property type="match status" value="1"/>
</dbReference>
<comment type="similarity">
    <text evidence="11">Belongs to the TRAFAC class myosin-kinesin ATPase superfamily. Kinesin family.</text>
</comment>
<dbReference type="InterPro" id="IPR000253">
    <property type="entry name" value="FHA_dom"/>
</dbReference>
<feature type="compositionally biased region" description="Pro residues" evidence="13">
    <location>
        <begin position="1701"/>
        <end position="1717"/>
    </location>
</feature>
<gene>
    <name evidence="17" type="primary">KLP8</name>
    <name evidence="17" type="ORF">EHS24_005801</name>
</gene>
<dbReference type="Pfam" id="PF00225">
    <property type="entry name" value="Kinesin"/>
    <property type="match status" value="1"/>
</dbReference>
<evidence type="ECO:0000256" key="2">
    <source>
        <dbReference type="ARBA" id="ARBA00005575"/>
    </source>
</evidence>
<evidence type="ECO:0000256" key="12">
    <source>
        <dbReference type="PROSITE-ProRule" id="PRU10141"/>
    </source>
</evidence>
<dbReference type="PANTHER" id="PTHR47117">
    <property type="entry name" value="STAR-RELATED LIPID TRANSFER PROTEIN 9"/>
    <property type="match status" value="1"/>
</dbReference>
<dbReference type="InterPro" id="IPR001752">
    <property type="entry name" value="Kinesin_motor_dom"/>
</dbReference>
<evidence type="ECO:0000256" key="6">
    <source>
        <dbReference type="ARBA" id="ARBA00022741"/>
    </source>
</evidence>
<dbReference type="SMART" id="SM00129">
    <property type="entry name" value="KISc"/>
    <property type="match status" value="1"/>
</dbReference>
<feature type="region of interest" description="Disordered" evidence="13">
    <location>
        <begin position="597"/>
        <end position="618"/>
    </location>
</feature>
<feature type="compositionally biased region" description="Polar residues" evidence="13">
    <location>
        <begin position="1732"/>
        <end position="1744"/>
    </location>
</feature>
<keyword evidence="10" id="KW-0206">Cytoskeleton</keyword>
<dbReference type="CDD" id="cd14134">
    <property type="entry name" value="PKc_CLK"/>
    <property type="match status" value="1"/>
</dbReference>
<feature type="compositionally biased region" description="Pro residues" evidence="13">
    <location>
        <begin position="1671"/>
        <end position="1688"/>
    </location>
</feature>
<dbReference type="InterPro" id="IPR017441">
    <property type="entry name" value="Protein_kinase_ATP_BS"/>
</dbReference>
<feature type="region of interest" description="Disordered" evidence="13">
    <location>
        <begin position="683"/>
        <end position="734"/>
    </location>
</feature>
<dbReference type="RefSeq" id="XP_028477734.1">
    <property type="nucleotide sequence ID" value="XM_028621282.1"/>
</dbReference>
<evidence type="ECO:0000256" key="10">
    <source>
        <dbReference type="ARBA" id="ARBA00023212"/>
    </source>
</evidence>
<comment type="caution">
    <text evidence="17">The sequence shown here is derived from an EMBL/GenBank/DDBJ whole genome shotgun (WGS) entry which is preliminary data.</text>
</comment>
<dbReference type="PROSITE" id="PS00108">
    <property type="entry name" value="PROTEIN_KINASE_ST"/>
    <property type="match status" value="1"/>
</dbReference>
<comment type="subcellular location">
    <subcellularLocation>
        <location evidence="1">Cytoplasm</location>
        <location evidence="1">Cytoskeleton</location>
    </subcellularLocation>
</comment>
<keyword evidence="6 11" id="KW-0547">Nucleotide-binding</keyword>
<evidence type="ECO:0000256" key="11">
    <source>
        <dbReference type="PROSITE-ProRule" id="PRU00283"/>
    </source>
</evidence>
<dbReference type="PROSITE" id="PS50003">
    <property type="entry name" value="PH_DOMAIN"/>
    <property type="match status" value="1"/>
</dbReference>
<dbReference type="SMART" id="SM00220">
    <property type="entry name" value="S_TKc"/>
    <property type="match status" value="1"/>
</dbReference>